<dbReference type="GO" id="GO:0005783">
    <property type="term" value="C:endoplasmic reticulum"/>
    <property type="evidence" value="ECO:0000318"/>
    <property type="project" value="GO_Central"/>
</dbReference>
<comment type="similarity">
    <text evidence="3">Belongs to the PRA1 family.</text>
</comment>
<name>A0A9K3EN57_HELAN</name>
<comment type="function">
    <text evidence="1">May be involved in both secretory and endocytic intracellular trafficking in the endosomal/prevacuolar compartments.</text>
</comment>
<dbReference type="Proteomes" id="UP000215914">
    <property type="component" value="Unassembled WGS sequence"/>
</dbReference>
<feature type="transmembrane region" description="Helical" evidence="7">
    <location>
        <begin position="147"/>
        <end position="167"/>
    </location>
</feature>
<sequence length="307" mass="34073">MPALAPCPSTSTPSSSSSFCTPNVHKSPATMTTYGTIPTASTGATNLEYLTRAKQAIKTGLGTRQPWKLMFNLASFNFPHTISEATPRFKTNINYFRMNYAIIMLIILFLSLLWHPISLIVLGVLMAAWLFFYFLRDEPLMVFNRVIDDGVVLTVLAVVTIVLLLFTDATKNILSSVVVGAAVVVVHAVLRRTDDLCDDDVEAGGYAVGSSSRLGLTKMPSVLGKSTGLTFFFVFSKTYYYREHEKRLINLRRGSIEIWIFSFTPVKFRIIANYGVKTQTLRKTSVVRCTVVCLAKVAGAWWLEVVG</sequence>
<evidence type="ECO:0000256" key="5">
    <source>
        <dbReference type="ARBA" id="ARBA00022989"/>
    </source>
</evidence>
<dbReference type="GO" id="GO:0005794">
    <property type="term" value="C:Golgi apparatus"/>
    <property type="evidence" value="ECO:0000318"/>
    <property type="project" value="GO_Central"/>
</dbReference>
<proteinExistence type="inferred from homology"/>
<keyword evidence="6 7" id="KW-0472">Membrane</keyword>
<dbReference type="Pfam" id="PF03208">
    <property type="entry name" value="PRA1"/>
    <property type="match status" value="1"/>
</dbReference>
<dbReference type="InterPro" id="IPR004895">
    <property type="entry name" value="Prenylated_rab_accept_PRA1"/>
</dbReference>
<feature type="transmembrane region" description="Helical" evidence="7">
    <location>
        <begin position="173"/>
        <end position="190"/>
    </location>
</feature>
<accession>A0A9K3EN57</accession>
<feature type="transmembrane region" description="Helical" evidence="7">
    <location>
        <begin position="119"/>
        <end position="135"/>
    </location>
</feature>
<reference evidence="8" key="1">
    <citation type="journal article" date="2017" name="Nature">
        <title>The sunflower genome provides insights into oil metabolism, flowering and Asterid evolution.</title>
        <authorList>
            <person name="Badouin H."/>
            <person name="Gouzy J."/>
            <person name="Grassa C.J."/>
            <person name="Murat F."/>
            <person name="Staton S.E."/>
            <person name="Cottret L."/>
            <person name="Lelandais-Briere C."/>
            <person name="Owens G.L."/>
            <person name="Carrere S."/>
            <person name="Mayjonade B."/>
            <person name="Legrand L."/>
            <person name="Gill N."/>
            <person name="Kane N.C."/>
            <person name="Bowers J.E."/>
            <person name="Hubner S."/>
            <person name="Bellec A."/>
            <person name="Berard A."/>
            <person name="Berges H."/>
            <person name="Blanchet N."/>
            <person name="Boniface M.C."/>
            <person name="Brunel D."/>
            <person name="Catrice O."/>
            <person name="Chaidir N."/>
            <person name="Claudel C."/>
            <person name="Donnadieu C."/>
            <person name="Faraut T."/>
            <person name="Fievet G."/>
            <person name="Helmstetter N."/>
            <person name="King M."/>
            <person name="Knapp S.J."/>
            <person name="Lai Z."/>
            <person name="Le Paslier M.C."/>
            <person name="Lippi Y."/>
            <person name="Lorenzon L."/>
            <person name="Mandel J.R."/>
            <person name="Marage G."/>
            <person name="Marchand G."/>
            <person name="Marquand E."/>
            <person name="Bret-Mestries E."/>
            <person name="Morien E."/>
            <person name="Nambeesan S."/>
            <person name="Nguyen T."/>
            <person name="Pegot-Espagnet P."/>
            <person name="Pouilly N."/>
            <person name="Raftis F."/>
            <person name="Sallet E."/>
            <person name="Schiex T."/>
            <person name="Thomas J."/>
            <person name="Vandecasteele C."/>
            <person name="Vares D."/>
            <person name="Vear F."/>
            <person name="Vautrin S."/>
            <person name="Crespi M."/>
            <person name="Mangin B."/>
            <person name="Burke J.M."/>
            <person name="Salse J."/>
            <person name="Munos S."/>
            <person name="Vincourt P."/>
            <person name="Rieseberg L.H."/>
            <person name="Langlade N.B."/>
        </authorList>
    </citation>
    <scope>NUCLEOTIDE SEQUENCE</scope>
    <source>
        <tissue evidence="8">Leaves</tissue>
    </source>
</reference>
<evidence type="ECO:0000256" key="2">
    <source>
        <dbReference type="ARBA" id="ARBA00004141"/>
    </source>
</evidence>
<dbReference type="AlphaFoldDB" id="A0A9K3EN57"/>
<evidence type="ECO:0000256" key="7">
    <source>
        <dbReference type="SAM" id="Phobius"/>
    </source>
</evidence>
<keyword evidence="9" id="KW-1185">Reference proteome</keyword>
<evidence type="ECO:0000256" key="4">
    <source>
        <dbReference type="ARBA" id="ARBA00022692"/>
    </source>
</evidence>
<evidence type="ECO:0000256" key="6">
    <source>
        <dbReference type="ARBA" id="ARBA00023136"/>
    </source>
</evidence>
<protein>
    <submittedName>
        <fullName evidence="8">Prenylated rab acceptor PRA1</fullName>
    </submittedName>
</protein>
<keyword evidence="4 7" id="KW-0812">Transmembrane</keyword>
<dbReference type="PANTHER" id="PTHR19317">
    <property type="entry name" value="PRENYLATED RAB ACCEPTOR 1-RELATED"/>
    <property type="match status" value="1"/>
</dbReference>
<keyword evidence="5 7" id="KW-1133">Transmembrane helix</keyword>
<gene>
    <name evidence="8" type="ORF">HanXRQr2_Chr12g0529191</name>
</gene>
<evidence type="ECO:0000256" key="1">
    <source>
        <dbReference type="ARBA" id="ARBA00002501"/>
    </source>
</evidence>
<dbReference type="GO" id="GO:0016020">
    <property type="term" value="C:membrane"/>
    <property type="evidence" value="ECO:0007669"/>
    <property type="project" value="UniProtKB-SubCell"/>
</dbReference>
<evidence type="ECO:0000313" key="9">
    <source>
        <dbReference type="Proteomes" id="UP000215914"/>
    </source>
</evidence>
<comment type="subcellular location">
    <subcellularLocation>
        <location evidence="2">Membrane</location>
        <topology evidence="2">Multi-pass membrane protein</topology>
    </subcellularLocation>
</comment>
<evidence type="ECO:0000313" key="8">
    <source>
        <dbReference type="EMBL" id="KAF5776880.1"/>
    </source>
</evidence>
<comment type="caution">
    <text evidence="8">The sequence shown here is derived from an EMBL/GenBank/DDBJ whole genome shotgun (WGS) entry which is preliminary data.</text>
</comment>
<evidence type="ECO:0000256" key="3">
    <source>
        <dbReference type="ARBA" id="ARBA00006483"/>
    </source>
</evidence>
<dbReference type="PANTHER" id="PTHR19317:SF72">
    <property type="entry name" value="PRENYLATED RAB ACCEPTOR PRA1"/>
    <property type="match status" value="1"/>
</dbReference>
<dbReference type="EMBL" id="MNCJ02000327">
    <property type="protein sequence ID" value="KAF5776880.1"/>
    <property type="molecule type" value="Genomic_DNA"/>
</dbReference>
<reference evidence="8" key="2">
    <citation type="submission" date="2020-06" db="EMBL/GenBank/DDBJ databases">
        <title>Helianthus annuus Genome sequencing and assembly Release 2.</title>
        <authorList>
            <person name="Gouzy J."/>
            <person name="Langlade N."/>
            <person name="Munos S."/>
        </authorList>
    </citation>
    <scope>NUCLEOTIDE SEQUENCE</scope>
    <source>
        <tissue evidence="8">Leaves</tissue>
    </source>
</reference>
<organism evidence="8 9">
    <name type="scientific">Helianthus annuus</name>
    <name type="common">Common sunflower</name>
    <dbReference type="NCBI Taxonomy" id="4232"/>
    <lineage>
        <taxon>Eukaryota</taxon>
        <taxon>Viridiplantae</taxon>
        <taxon>Streptophyta</taxon>
        <taxon>Embryophyta</taxon>
        <taxon>Tracheophyta</taxon>
        <taxon>Spermatophyta</taxon>
        <taxon>Magnoliopsida</taxon>
        <taxon>eudicotyledons</taxon>
        <taxon>Gunneridae</taxon>
        <taxon>Pentapetalae</taxon>
        <taxon>asterids</taxon>
        <taxon>campanulids</taxon>
        <taxon>Asterales</taxon>
        <taxon>Asteraceae</taxon>
        <taxon>Asteroideae</taxon>
        <taxon>Heliantheae alliance</taxon>
        <taxon>Heliantheae</taxon>
        <taxon>Helianthus</taxon>
    </lineage>
</organism>
<dbReference type="Gramene" id="mRNA:HanXRQr2_Chr12g0529191">
    <property type="protein sequence ID" value="mRNA:HanXRQr2_Chr12g0529191"/>
    <property type="gene ID" value="HanXRQr2_Chr12g0529191"/>
</dbReference>
<dbReference type="GO" id="GO:0016192">
    <property type="term" value="P:vesicle-mediated transport"/>
    <property type="evidence" value="ECO:0000318"/>
    <property type="project" value="GO_Central"/>
</dbReference>